<keyword evidence="3" id="KW-1185">Reference proteome</keyword>
<dbReference type="AlphaFoldDB" id="A0A917HJY9"/>
<proteinExistence type="predicted"/>
<dbReference type="InterPro" id="IPR013549">
    <property type="entry name" value="DUF1731"/>
</dbReference>
<sequence length="50" mass="5466">MGFEKFGTWLIGAEAELVLLGSGVVSKTLAEEGFQFDFPEITDAFRNLAL</sequence>
<name>A0A917HJY9_9SPHI</name>
<evidence type="ECO:0000259" key="1">
    <source>
        <dbReference type="Pfam" id="PF08338"/>
    </source>
</evidence>
<organism evidence="2 3">
    <name type="scientific">Parapedobacter pyrenivorans</name>
    <dbReference type="NCBI Taxonomy" id="1305674"/>
    <lineage>
        <taxon>Bacteria</taxon>
        <taxon>Pseudomonadati</taxon>
        <taxon>Bacteroidota</taxon>
        <taxon>Sphingobacteriia</taxon>
        <taxon>Sphingobacteriales</taxon>
        <taxon>Sphingobacteriaceae</taxon>
        <taxon>Parapedobacter</taxon>
    </lineage>
</organism>
<comment type="caution">
    <text evidence="2">The sequence shown here is derived from an EMBL/GenBank/DDBJ whole genome shotgun (WGS) entry which is preliminary data.</text>
</comment>
<dbReference type="EMBL" id="BMER01000001">
    <property type="protein sequence ID" value="GGG81502.1"/>
    <property type="molecule type" value="Genomic_DNA"/>
</dbReference>
<protein>
    <recommendedName>
        <fullName evidence="1">DUF1731 domain-containing protein</fullName>
    </recommendedName>
</protein>
<dbReference type="Pfam" id="PF08338">
    <property type="entry name" value="DUF1731"/>
    <property type="match status" value="1"/>
</dbReference>
<dbReference type="RefSeq" id="WP_188505052.1">
    <property type="nucleotide sequence ID" value="NZ_BMER01000001.1"/>
</dbReference>
<evidence type="ECO:0000313" key="3">
    <source>
        <dbReference type="Proteomes" id="UP000660862"/>
    </source>
</evidence>
<reference evidence="2" key="1">
    <citation type="journal article" date="2014" name="Int. J. Syst. Evol. Microbiol.">
        <title>Complete genome sequence of Corynebacterium casei LMG S-19264T (=DSM 44701T), isolated from a smear-ripened cheese.</title>
        <authorList>
            <consortium name="US DOE Joint Genome Institute (JGI-PGF)"/>
            <person name="Walter F."/>
            <person name="Albersmeier A."/>
            <person name="Kalinowski J."/>
            <person name="Ruckert C."/>
        </authorList>
    </citation>
    <scope>NUCLEOTIDE SEQUENCE</scope>
    <source>
        <strain evidence="2">CGMCC 1.12195</strain>
    </source>
</reference>
<gene>
    <name evidence="2" type="ORF">GCM10007415_12710</name>
</gene>
<evidence type="ECO:0000313" key="2">
    <source>
        <dbReference type="EMBL" id="GGG81502.1"/>
    </source>
</evidence>
<accession>A0A917HJY9</accession>
<feature type="domain" description="DUF1731" evidence="1">
    <location>
        <begin position="10"/>
        <end position="48"/>
    </location>
</feature>
<dbReference type="Proteomes" id="UP000660862">
    <property type="component" value="Unassembled WGS sequence"/>
</dbReference>
<reference evidence="2" key="2">
    <citation type="submission" date="2020-09" db="EMBL/GenBank/DDBJ databases">
        <authorList>
            <person name="Sun Q."/>
            <person name="Zhou Y."/>
        </authorList>
    </citation>
    <scope>NUCLEOTIDE SEQUENCE</scope>
    <source>
        <strain evidence="2">CGMCC 1.12195</strain>
    </source>
</reference>